<dbReference type="PROSITE" id="PS51375">
    <property type="entry name" value="PPR"/>
    <property type="match status" value="4"/>
</dbReference>
<dbReference type="InterPro" id="IPR002885">
    <property type="entry name" value="PPR_rpt"/>
</dbReference>
<dbReference type="OrthoDB" id="185373at2759"/>
<dbReference type="GO" id="GO:0010207">
    <property type="term" value="P:photosystem II assembly"/>
    <property type="evidence" value="ECO:0000318"/>
    <property type="project" value="GO_Central"/>
</dbReference>
<evidence type="ECO:0000313" key="4">
    <source>
        <dbReference type="EMBL" id="EFJ38685.1"/>
    </source>
</evidence>
<keyword evidence="1" id="KW-0677">Repeat</keyword>
<evidence type="ECO:0008006" key="6">
    <source>
        <dbReference type="Google" id="ProtNLM"/>
    </source>
</evidence>
<dbReference type="InterPro" id="IPR053343">
    <property type="entry name" value="PSII_mRNA-binding_protein"/>
</dbReference>
<keyword evidence="5" id="KW-1185">Reference proteome</keyword>
<dbReference type="HOGENOM" id="CLU_732359_0_0_1"/>
<organism evidence="5">
    <name type="scientific">Selaginella moellendorffii</name>
    <name type="common">Spikemoss</name>
    <dbReference type="NCBI Taxonomy" id="88036"/>
    <lineage>
        <taxon>Eukaryota</taxon>
        <taxon>Viridiplantae</taxon>
        <taxon>Streptophyta</taxon>
        <taxon>Embryophyta</taxon>
        <taxon>Tracheophyta</taxon>
        <taxon>Lycopodiopsida</taxon>
        <taxon>Selaginellales</taxon>
        <taxon>Selaginellaceae</taxon>
        <taxon>Selaginella</taxon>
    </lineage>
</organism>
<evidence type="ECO:0000256" key="1">
    <source>
        <dbReference type="ARBA" id="ARBA00022737"/>
    </source>
</evidence>
<dbReference type="Pfam" id="PF01535">
    <property type="entry name" value="PPR"/>
    <property type="match status" value="2"/>
</dbReference>
<name>D8QN31_SELML</name>
<dbReference type="eggNOG" id="KOG4197">
    <property type="taxonomic scope" value="Eukaryota"/>
</dbReference>
<feature type="repeat" description="PPR" evidence="2">
    <location>
        <begin position="76"/>
        <end position="110"/>
    </location>
</feature>
<keyword evidence="3" id="KW-0732">Signal</keyword>
<dbReference type="InParanoid" id="D8QN31"/>
<reference evidence="4 5" key="1">
    <citation type="journal article" date="2011" name="Science">
        <title>The Selaginella genome identifies genetic changes associated with the evolution of vascular plants.</title>
        <authorList>
            <person name="Banks J.A."/>
            <person name="Nishiyama T."/>
            <person name="Hasebe M."/>
            <person name="Bowman J.L."/>
            <person name="Gribskov M."/>
            <person name="dePamphilis C."/>
            <person name="Albert V.A."/>
            <person name="Aono N."/>
            <person name="Aoyama T."/>
            <person name="Ambrose B.A."/>
            <person name="Ashton N.W."/>
            <person name="Axtell M.J."/>
            <person name="Barker E."/>
            <person name="Barker M.S."/>
            <person name="Bennetzen J.L."/>
            <person name="Bonawitz N.D."/>
            <person name="Chapple C."/>
            <person name="Cheng C."/>
            <person name="Correa L.G."/>
            <person name="Dacre M."/>
            <person name="DeBarry J."/>
            <person name="Dreyer I."/>
            <person name="Elias M."/>
            <person name="Engstrom E.M."/>
            <person name="Estelle M."/>
            <person name="Feng L."/>
            <person name="Finet C."/>
            <person name="Floyd S.K."/>
            <person name="Frommer W.B."/>
            <person name="Fujita T."/>
            <person name="Gramzow L."/>
            <person name="Gutensohn M."/>
            <person name="Harholt J."/>
            <person name="Hattori M."/>
            <person name="Heyl A."/>
            <person name="Hirai T."/>
            <person name="Hiwatashi Y."/>
            <person name="Ishikawa M."/>
            <person name="Iwata M."/>
            <person name="Karol K.G."/>
            <person name="Koehler B."/>
            <person name="Kolukisaoglu U."/>
            <person name="Kubo M."/>
            <person name="Kurata T."/>
            <person name="Lalonde S."/>
            <person name="Li K."/>
            <person name="Li Y."/>
            <person name="Litt A."/>
            <person name="Lyons E."/>
            <person name="Manning G."/>
            <person name="Maruyama T."/>
            <person name="Michael T.P."/>
            <person name="Mikami K."/>
            <person name="Miyazaki S."/>
            <person name="Morinaga S."/>
            <person name="Murata T."/>
            <person name="Mueller-Roeber B."/>
            <person name="Nelson D.R."/>
            <person name="Obara M."/>
            <person name="Oguri Y."/>
            <person name="Olmstead R.G."/>
            <person name="Onodera N."/>
            <person name="Petersen B.L."/>
            <person name="Pils B."/>
            <person name="Prigge M."/>
            <person name="Rensing S.A."/>
            <person name="Riano-Pachon D.M."/>
            <person name="Roberts A.W."/>
            <person name="Sato Y."/>
            <person name="Scheller H.V."/>
            <person name="Schulz B."/>
            <person name="Schulz C."/>
            <person name="Shakirov E.V."/>
            <person name="Shibagaki N."/>
            <person name="Shinohara N."/>
            <person name="Shippen D.E."/>
            <person name="Soerensen I."/>
            <person name="Sotooka R."/>
            <person name="Sugimoto N."/>
            <person name="Sugita M."/>
            <person name="Sumikawa N."/>
            <person name="Tanurdzic M."/>
            <person name="Theissen G."/>
            <person name="Ulvskov P."/>
            <person name="Wakazuki S."/>
            <person name="Weng J.K."/>
            <person name="Willats W.W."/>
            <person name="Wipf D."/>
            <person name="Wolf P.G."/>
            <person name="Yang L."/>
            <person name="Zimmer A.D."/>
            <person name="Zhu Q."/>
            <person name="Mitros T."/>
            <person name="Hellsten U."/>
            <person name="Loque D."/>
            <person name="Otillar R."/>
            <person name="Salamov A."/>
            <person name="Schmutz J."/>
            <person name="Shapiro H."/>
            <person name="Lindquist E."/>
            <person name="Lucas S."/>
            <person name="Rokhsar D."/>
            <person name="Grigoriev I.V."/>
        </authorList>
    </citation>
    <scope>NUCLEOTIDE SEQUENCE [LARGE SCALE GENOMIC DNA]</scope>
</reference>
<dbReference type="OMA" id="VCRANSI"/>
<gene>
    <name evidence="4" type="ORF">SELMODRAFT_437572</name>
</gene>
<dbReference type="STRING" id="88036.D8QN31"/>
<dbReference type="GO" id="GO:0009507">
    <property type="term" value="C:chloroplast"/>
    <property type="evidence" value="ECO:0000318"/>
    <property type="project" value="GO_Central"/>
</dbReference>
<dbReference type="KEGG" id="smo:SELMODRAFT_437572"/>
<dbReference type="Gene3D" id="1.25.40.10">
    <property type="entry name" value="Tetratricopeptide repeat domain"/>
    <property type="match status" value="2"/>
</dbReference>
<accession>D8QN31</accession>
<dbReference type="InterPro" id="IPR011990">
    <property type="entry name" value="TPR-like_helical_dom_sf"/>
</dbReference>
<protein>
    <recommendedName>
        <fullName evidence="6">Pentacotripeptide-repeat region of PRORP domain-containing protein</fullName>
    </recommendedName>
</protein>
<dbReference type="PANTHER" id="PTHR47940:SF1">
    <property type="entry name" value="PROTEIN LOW PHOTOSYNTHETIC EFFICIENCY 1, CHLOROPLASTIC"/>
    <property type="match status" value="1"/>
</dbReference>
<feature type="repeat" description="PPR" evidence="2">
    <location>
        <begin position="263"/>
        <end position="297"/>
    </location>
</feature>
<dbReference type="AlphaFoldDB" id="D8QN31"/>
<dbReference type="EMBL" id="GL377565">
    <property type="protein sequence ID" value="EFJ38685.1"/>
    <property type="molecule type" value="Genomic_DNA"/>
</dbReference>
<feature type="repeat" description="PPR" evidence="2">
    <location>
        <begin position="154"/>
        <end position="188"/>
    </location>
</feature>
<feature type="signal peptide" evidence="3">
    <location>
        <begin position="1"/>
        <end position="20"/>
    </location>
</feature>
<dbReference type="PANTHER" id="PTHR47940">
    <property type="entry name" value="OS12G0283900 PROTEIN"/>
    <property type="match status" value="1"/>
</dbReference>
<feature type="chain" id="PRO_5003121090" description="Pentacotripeptide-repeat region of PRORP domain-containing protein" evidence="3">
    <location>
        <begin position="21"/>
        <end position="378"/>
    </location>
</feature>
<dbReference type="GO" id="GO:0008494">
    <property type="term" value="F:translation activator activity"/>
    <property type="evidence" value="ECO:0000318"/>
    <property type="project" value="GO_Central"/>
</dbReference>
<dbReference type="Pfam" id="PF13812">
    <property type="entry name" value="PPR_3"/>
    <property type="match status" value="1"/>
</dbReference>
<feature type="repeat" description="PPR" evidence="2">
    <location>
        <begin position="298"/>
        <end position="333"/>
    </location>
</feature>
<dbReference type="NCBIfam" id="TIGR00756">
    <property type="entry name" value="PPR"/>
    <property type="match status" value="3"/>
</dbReference>
<dbReference type="GO" id="GO:0003729">
    <property type="term" value="F:mRNA binding"/>
    <property type="evidence" value="ECO:0000318"/>
    <property type="project" value="GO_Central"/>
</dbReference>
<dbReference type="Gramene" id="EFJ38685">
    <property type="protein sequence ID" value="EFJ38685"/>
    <property type="gene ID" value="SELMODRAFT_437572"/>
</dbReference>
<evidence type="ECO:0000313" key="5">
    <source>
        <dbReference type="Proteomes" id="UP000001514"/>
    </source>
</evidence>
<sequence>MGVAVLELCLAALASGLAGGENRYVLEKLFLKMQYARLPISKFQCRRLLLQCGGAANDHVLLRALYAFMRRRRMLTTALCNHSIQALGEHGKWWAALEIFETMAEAGCPPNDLTRKLIREQFSFLLRAAKRKKNSWRWSLMLLGKMEDKGLEPGKEAWDVAMVACARAGRSKETLELFARMIRAGHAPDARSFGSLLSSIEKGRLVSIRDMELVLESMRRSGVRPIESIYTTLIAAHGKAGGGAAAAIPRIVEEMQSQGVAMGLASYNAIITVCARGGDAAGAVEWMRRLEAAGIEPNSITYNKLVEALAAGNRWREAMAAYVAMVESDRLEPSPWAYDALARVCRANSIPIDHRVVGWRPRQLIQHRLEEEEIHQEP</sequence>
<dbReference type="GO" id="GO:0043022">
    <property type="term" value="F:ribosome binding"/>
    <property type="evidence" value="ECO:0000318"/>
    <property type="project" value="GO_Central"/>
</dbReference>
<proteinExistence type="predicted"/>
<evidence type="ECO:0000256" key="3">
    <source>
        <dbReference type="SAM" id="SignalP"/>
    </source>
</evidence>
<dbReference type="GO" id="GO:0006413">
    <property type="term" value="P:translational initiation"/>
    <property type="evidence" value="ECO:0000318"/>
    <property type="project" value="GO_Central"/>
</dbReference>
<dbReference type="Proteomes" id="UP000001514">
    <property type="component" value="Unassembled WGS sequence"/>
</dbReference>
<evidence type="ECO:0000256" key="2">
    <source>
        <dbReference type="PROSITE-ProRule" id="PRU00708"/>
    </source>
</evidence>